<feature type="compositionally biased region" description="Polar residues" evidence="3">
    <location>
        <begin position="660"/>
        <end position="675"/>
    </location>
</feature>
<evidence type="ECO:0000256" key="3">
    <source>
        <dbReference type="SAM" id="MobiDB-lite"/>
    </source>
</evidence>
<dbReference type="InterPro" id="IPR057402">
    <property type="entry name" value="AIM3_BBC1_C"/>
</dbReference>
<evidence type="ECO:0000256" key="1">
    <source>
        <dbReference type="ARBA" id="ARBA00022443"/>
    </source>
</evidence>
<feature type="domain" description="SH3" evidence="4">
    <location>
        <begin position="4"/>
        <end position="64"/>
    </location>
</feature>
<feature type="region of interest" description="Disordered" evidence="3">
    <location>
        <begin position="64"/>
        <end position="106"/>
    </location>
</feature>
<sequence length="1127" mass="118681">MAETFPFKAVALSKYKSAPGTAKLAFVPGDELTVLNRDDDWYEGSTIQGQTGYFPVEAVRRLNDHTPSCPSETSSSATLTRVESVASPSPSSSNPSAPTVEADESAPLALSPMAPTIRSSAQRPEPGIAVAIVMDTSSFEQPRPTSLKDRIAALNAAAAEGPPPIRPKPREFKRFTMPVPAVDDNPPTMLSPILTSPVAPATESSSNASVGLSAEDAAESIGKGGGSLKDRIKALQGMQMMTPAAPGCASKPWKKNSTDTATGSEPERTADSAALAPRRSVTDDEQSDTAIESMSVESSTINQVPDDVEASGPATSVADSTNLDEDGVGAPKVSSDVISNVNEQRKHPVATEPTTEDSSSDGDAAQKATMAERAASIDGQRLAMAMPALPKRAAPPRRKPPAATNMPALDAGVVGETSSIELVAFSPKREMSDIPILSPPRDGQPVSQGDGYTGPYMPETMPSSVASRHDLLSGSTLEEPSDGNDMDTPAIPLTTVRVASGSCGDLAVAELDDQQDAAVSSKNRENPTRLQESALAHLERPSETNAPASRPDRQDEPFTRALSSPHSIAAPLAPSTGDGENLTSAQRPAIPQSFVVDSVAHQEENTAEPENSSLYRISDLIATIEPSPSSTPQLASDEGGVEDEAEAAKTEEQGRKPQETSDLTVLQECQDSLSVQEGLGVHDEEDGDKEEEEEDPELARRAALAARMARLGSISMRMAGGVMMPPIGGVQSIRKAVKTKADNSLNAGPEREILPDSADVSTAQAVAKQSSVPSPFLGIPRGGVALLGLGAPPAQSPNNSEGTSAAPLTQEQGGLHVLEEPQAPEALPIGQNLEQLEEELRGDQIVSDVGVVSVREEEDAVPEPPVHAVPAPPPRPRGGLPPAPAQPALSLEDDSEPAVPSSPQIGEKASMPNHQSSVASLNRIATRSSVGSRPTATSDALRRGSIELSRDIRSPSSTQHSWPAVPHSNLEEFSITLGAQVFAAAHLKLSEKGAKFSNDEELIRFCIHRVKDVQWPADGSYGVTVWGVAVSGKGPHDPRTPDLDEPRAGDIVIMTDCKFKATLSSTRVGADGQPKQSVCQAWDPKKRKLRTIEVGKNGIVEENSYKFDDLREGRVEIQRIVGSARED</sequence>
<proteinExistence type="predicted"/>
<keyword evidence="6" id="KW-1185">Reference proteome</keyword>
<reference evidence="6" key="1">
    <citation type="submission" date="2016-09" db="EMBL/GenBank/DDBJ databases">
        <authorList>
            <person name="Jeantristanb JTB J.-T."/>
            <person name="Ricardo R."/>
        </authorList>
    </citation>
    <scope>NUCLEOTIDE SEQUENCE [LARGE SCALE GENOMIC DNA]</scope>
</reference>
<feature type="compositionally biased region" description="Polar residues" evidence="3">
    <location>
        <begin position="912"/>
        <end position="938"/>
    </location>
</feature>
<evidence type="ECO:0000256" key="2">
    <source>
        <dbReference type="PROSITE-ProRule" id="PRU00192"/>
    </source>
</evidence>
<dbReference type="Pfam" id="PF25459">
    <property type="entry name" value="AIM3_BBC1_C"/>
    <property type="match status" value="1"/>
</dbReference>
<keyword evidence="1 2" id="KW-0728">SH3 domain</keyword>
<feature type="compositionally biased region" description="Basic and acidic residues" evidence="3">
    <location>
        <begin position="940"/>
        <end position="953"/>
    </location>
</feature>
<accession>A0A238FKX9</accession>
<feature type="compositionally biased region" description="Polar residues" evidence="3">
    <location>
        <begin position="65"/>
        <end position="81"/>
    </location>
</feature>
<feature type="compositionally biased region" description="Low complexity" evidence="3">
    <location>
        <begin position="84"/>
        <end position="98"/>
    </location>
</feature>
<feature type="region of interest" description="Disordered" evidence="3">
    <location>
        <begin position="193"/>
        <end position="212"/>
    </location>
</feature>
<dbReference type="SUPFAM" id="SSF50044">
    <property type="entry name" value="SH3-domain"/>
    <property type="match status" value="1"/>
</dbReference>
<protein>
    <submittedName>
        <fullName evidence="5">BQ2448_6245 protein</fullName>
    </submittedName>
</protein>
<dbReference type="Proteomes" id="UP000198372">
    <property type="component" value="Unassembled WGS sequence"/>
</dbReference>
<feature type="compositionally biased region" description="Pro residues" evidence="3">
    <location>
        <begin position="862"/>
        <end position="885"/>
    </location>
</feature>
<dbReference type="PROSITE" id="PS50002">
    <property type="entry name" value="SH3"/>
    <property type="match status" value="1"/>
</dbReference>
<feature type="region of interest" description="Disordered" evidence="3">
    <location>
        <begin position="433"/>
        <end position="469"/>
    </location>
</feature>
<dbReference type="SMART" id="SM00326">
    <property type="entry name" value="SH3"/>
    <property type="match status" value="1"/>
</dbReference>
<feature type="region of interest" description="Disordered" evidence="3">
    <location>
        <begin position="242"/>
        <end position="381"/>
    </location>
</feature>
<evidence type="ECO:0000313" key="6">
    <source>
        <dbReference type="Proteomes" id="UP000198372"/>
    </source>
</evidence>
<dbReference type="Gene3D" id="2.30.30.40">
    <property type="entry name" value="SH3 Domains"/>
    <property type="match status" value="1"/>
</dbReference>
<dbReference type="OrthoDB" id="2536421at2759"/>
<feature type="compositionally biased region" description="Basic and acidic residues" evidence="3">
    <location>
        <begin position="646"/>
        <end position="659"/>
    </location>
</feature>
<dbReference type="EMBL" id="FMSP01000019">
    <property type="protein sequence ID" value="SCV73815.1"/>
    <property type="molecule type" value="Genomic_DNA"/>
</dbReference>
<evidence type="ECO:0000313" key="5">
    <source>
        <dbReference type="EMBL" id="SCV73815.1"/>
    </source>
</evidence>
<feature type="region of interest" description="Disordered" evidence="3">
    <location>
        <begin position="854"/>
        <end position="964"/>
    </location>
</feature>
<feature type="compositionally biased region" description="Polar residues" evidence="3">
    <location>
        <begin position="288"/>
        <end position="303"/>
    </location>
</feature>
<feature type="region of interest" description="Disordered" evidence="3">
    <location>
        <begin position="514"/>
        <end position="696"/>
    </location>
</feature>
<dbReference type="Pfam" id="PF00018">
    <property type="entry name" value="SH3_1"/>
    <property type="match status" value="1"/>
</dbReference>
<dbReference type="AlphaFoldDB" id="A0A238FKX9"/>
<dbReference type="InterPro" id="IPR036028">
    <property type="entry name" value="SH3-like_dom_sf"/>
</dbReference>
<name>A0A238FKX9_9BASI</name>
<organism evidence="5 6">
    <name type="scientific">Microbotryum intermedium</name>
    <dbReference type="NCBI Taxonomy" id="269621"/>
    <lineage>
        <taxon>Eukaryota</taxon>
        <taxon>Fungi</taxon>
        <taxon>Dikarya</taxon>
        <taxon>Basidiomycota</taxon>
        <taxon>Pucciniomycotina</taxon>
        <taxon>Microbotryomycetes</taxon>
        <taxon>Microbotryales</taxon>
        <taxon>Microbotryaceae</taxon>
        <taxon>Microbotryum</taxon>
    </lineage>
</organism>
<evidence type="ECO:0000259" key="4">
    <source>
        <dbReference type="PROSITE" id="PS50002"/>
    </source>
</evidence>
<feature type="compositionally biased region" description="Acidic residues" evidence="3">
    <location>
        <begin position="683"/>
        <end position="696"/>
    </location>
</feature>
<gene>
    <name evidence="5" type="ORF">BQ2448_6245</name>
</gene>
<dbReference type="STRING" id="269621.A0A238FKX9"/>
<dbReference type="InterPro" id="IPR001452">
    <property type="entry name" value="SH3_domain"/>
</dbReference>